<comment type="caution">
    <text evidence="1">The sequence shown here is derived from an EMBL/GenBank/DDBJ whole genome shotgun (WGS) entry which is preliminary data.</text>
</comment>
<protein>
    <submittedName>
        <fullName evidence="1">Uncharacterized protein</fullName>
    </submittedName>
</protein>
<proteinExistence type="predicted"/>
<gene>
    <name evidence="1" type="ORF">ACD_3C00025G0012</name>
</gene>
<accession>K2G0G7</accession>
<reference evidence="1" key="1">
    <citation type="journal article" date="2012" name="Science">
        <title>Fermentation, hydrogen, and sulfur metabolism in multiple uncultivated bacterial phyla.</title>
        <authorList>
            <person name="Wrighton K.C."/>
            <person name="Thomas B.C."/>
            <person name="Sharon I."/>
            <person name="Miller C.S."/>
            <person name="Castelle C.J."/>
            <person name="VerBerkmoes N.C."/>
            <person name="Wilkins M.J."/>
            <person name="Hettich R.L."/>
            <person name="Lipton M.S."/>
            <person name="Williams K.H."/>
            <person name="Long P.E."/>
            <person name="Banfield J.F."/>
        </authorList>
    </citation>
    <scope>NUCLEOTIDE SEQUENCE [LARGE SCALE GENOMIC DNA]</scope>
</reference>
<dbReference type="EMBL" id="AMFJ01000299">
    <property type="protein sequence ID" value="EKE28723.1"/>
    <property type="molecule type" value="Genomic_DNA"/>
</dbReference>
<evidence type="ECO:0000313" key="1">
    <source>
        <dbReference type="EMBL" id="EKE28723.1"/>
    </source>
</evidence>
<dbReference type="AlphaFoldDB" id="K2G0G7"/>
<name>K2G0G7_9BACT</name>
<organism evidence="1">
    <name type="scientific">uncultured bacterium</name>
    <name type="common">gcode 4</name>
    <dbReference type="NCBI Taxonomy" id="1234023"/>
    <lineage>
        <taxon>Bacteria</taxon>
        <taxon>environmental samples</taxon>
    </lineage>
</organism>
<sequence>METKKLAYMALWILVWWILAVGAGTYASSWRLISMHWMDFKLWRGWFERSGFWAEAAFAKLVNKSVVNTDSWVEVTLTTTDSWALAHIQTMSDHMINKKPLDQAKVTLTSVKLDNWIKLTIVWSEADTIKKIQDVAANSNWLFPMWGMMKGWRWSMGSGSGKILMHPALEELVQKNVVNTASWAEVTLTTTDSWALVMLQGMGDKMNSWNRPDAAKVTIVSTKLANWIKLTITGSDADTIKKIQDQAANAKWLFPIWGWKWFHGGKGWMMKDWRWWEWFHNGMMRDWR</sequence>